<dbReference type="PaxDb" id="8022-A0A061AEF7"/>
<name>A0A061AEF7_ONCMY</name>
<dbReference type="AlphaFoldDB" id="A0A061AEF7"/>
<evidence type="ECO:0008006" key="3">
    <source>
        <dbReference type="Google" id="ProtNLM"/>
    </source>
</evidence>
<protein>
    <recommendedName>
        <fullName evidence="3">Ubiquitin carboxyl-terminal hydrolase 36</fullName>
    </recommendedName>
</protein>
<accession>A0A061AEF7</accession>
<dbReference type="STRING" id="8022.A0A061AEF7"/>
<sequence>MFHLTLLLPPTIAGVIVWDSQVKDGYKRSKAPAAEAVEGGPGDVPHPAPMVWDGKRSGGVVEELLKNSLDKAYGTQVLSWEGEASAISRDAIDDTRDARTDMVIDEWDEDFDSGKVKKMKKYKREKRRSGNIFQKIQDRRSMWSVTPGAKKTGFGYRH</sequence>
<evidence type="ECO:0000313" key="2">
    <source>
        <dbReference type="Proteomes" id="UP000193380"/>
    </source>
</evidence>
<proteinExistence type="predicted"/>
<evidence type="ECO:0000313" key="1">
    <source>
        <dbReference type="EMBL" id="CDR18302.1"/>
    </source>
</evidence>
<reference evidence="1" key="1">
    <citation type="journal article" date="2014" name="Nat. Commun.">
        <title>The rainbow trout genome provides novel insights into evolution after whole-genome duplication in vertebrates.</title>
        <authorList>
            <person name="Berthelot C."/>
            <person name="Brunet F."/>
            <person name="Chalopin D."/>
            <person name="Juanchich A."/>
            <person name="Bernard M."/>
            <person name="Noel B."/>
            <person name="Bento P."/>
            <person name="Da Silva C."/>
            <person name="Labadie K."/>
            <person name="Alberti A."/>
            <person name="Aury J.M."/>
            <person name="Louis A."/>
            <person name="Dehais P."/>
            <person name="Bardou P."/>
            <person name="Montfort J."/>
            <person name="Klopp C."/>
            <person name="Cabau C."/>
            <person name="Gaspin C."/>
            <person name="Thorgaard G.H."/>
            <person name="Boussaha M."/>
            <person name="Quillet E."/>
            <person name="Guyomard R."/>
            <person name="Galiana D."/>
            <person name="Bobe J."/>
            <person name="Volff J.N."/>
            <person name="Genet C."/>
            <person name="Wincker P."/>
            <person name="Jaillon O."/>
            <person name="Roest Crollius H."/>
            <person name="Guiguen Y."/>
        </authorList>
    </citation>
    <scope>NUCLEOTIDE SEQUENCE [LARGE SCALE GENOMIC DNA]</scope>
</reference>
<dbReference type="Proteomes" id="UP000193380">
    <property type="component" value="Unassembled WGS sequence"/>
</dbReference>
<organism evidence="1 2">
    <name type="scientific">Oncorhynchus mykiss</name>
    <name type="common">Rainbow trout</name>
    <name type="synonym">Salmo gairdneri</name>
    <dbReference type="NCBI Taxonomy" id="8022"/>
    <lineage>
        <taxon>Eukaryota</taxon>
        <taxon>Metazoa</taxon>
        <taxon>Chordata</taxon>
        <taxon>Craniata</taxon>
        <taxon>Vertebrata</taxon>
        <taxon>Euteleostomi</taxon>
        <taxon>Actinopterygii</taxon>
        <taxon>Neopterygii</taxon>
        <taxon>Teleostei</taxon>
        <taxon>Protacanthopterygii</taxon>
        <taxon>Salmoniformes</taxon>
        <taxon>Salmonidae</taxon>
        <taxon>Salmoninae</taxon>
        <taxon>Oncorhynchus</taxon>
    </lineage>
</organism>
<dbReference type="EMBL" id="FR975966">
    <property type="protein sequence ID" value="CDR18302.1"/>
    <property type="molecule type" value="Genomic_DNA"/>
</dbReference>
<reference evidence="1" key="2">
    <citation type="submission" date="2014-03" db="EMBL/GenBank/DDBJ databases">
        <authorList>
            <person name="Genoscope - CEA"/>
        </authorList>
    </citation>
    <scope>NUCLEOTIDE SEQUENCE</scope>
</reference>
<gene>
    <name evidence="1" type="ORF">GSONMT00006886001</name>
</gene>